<evidence type="ECO:0000313" key="5">
    <source>
        <dbReference type="EMBL" id="KAL2867662.1"/>
    </source>
</evidence>
<dbReference type="GeneID" id="98147889"/>
<keyword evidence="1" id="KW-0677">Repeat</keyword>
<keyword evidence="6" id="KW-1185">Reference proteome</keyword>
<proteinExistence type="predicted"/>
<name>A0ABR4LTF5_9EURO</name>
<reference evidence="5 6" key="1">
    <citation type="submission" date="2024-07" db="EMBL/GenBank/DDBJ databases">
        <title>Section-level genome sequencing and comparative genomics of Aspergillus sections Usti and Cavernicolus.</title>
        <authorList>
            <consortium name="Lawrence Berkeley National Laboratory"/>
            <person name="Nybo J.L."/>
            <person name="Vesth T.C."/>
            <person name="Theobald S."/>
            <person name="Frisvad J.C."/>
            <person name="Larsen T.O."/>
            <person name="Kjaerboelling I."/>
            <person name="Rothschild-Mancinelli K."/>
            <person name="Lyhne E.K."/>
            <person name="Kogle M.E."/>
            <person name="Barry K."/>
            <person name="Clum A."/>
            <person name="Na H."/>
            <person name="Ledsgaard L."/>
            <person name="Lin J."/>
            <person name="Lipzen A."/>
            <person name="Kuo A."/>
            <person name="Riley R."/>
            <person name="Mondo S."/>
            <person name="Labutti K."/>
            <person name="Haridas S."/>
            <person name="Pangalinan J."/>
            <person name="Salamov A.A."/>
            <person name="Simmons B.A."/>
            <person name="Magnuson J.K."/>
            <person name="Chen J."/>
            <person name="Drula E."/>
            <person name="Henrissat B."/>
            <person name="Wiebenga A."/>
            <person name="Lubbers R.J."/>
            <person name="Gomes A.C."/>
            <person name="Macurrencykelacurrency M.R."/>
            <person name="Stajich J."/>
            <person name="Grigoriev I.V."/>
            <person name="Mortensen U.H."/>
            <person name="De Vries R.P."/>
            <person name="Baker S.E."/>
            <person name="Andersen M.R."/>
        </authorList>
    </citation>
    <scope>NUCLEOTIDE SEQUENCE [LARGE SCALE GENOMIC DNA]</scope>
    <source>
        <strain evidence="5 6">CBS 449.75</strain>
    </source>
</reference>
<dbReference type="SUPFAM" id="SSF48403">
    <property type="entry name" value="Ankyrin repeat"/>
    <property type="match status" value="1"/>
</dbReference>
<evidence type="ECO:0000256" key="3">
    <source>
        <dbReference type="PROSITE-ProRule" id="PRU00023"/>
    </source>
</evidence>
<sequence length="375" mass="40759">MPTRRHSLQTIPAELQLAIFEYLNAPQKAALIESDIVSSDLLLRGCPIDECDERDGMSMLHAAARENYVKTTILLLLAGAATSLPCRVKGDDGATPLILASQYGNLEIIHLLMDHGASVTECMSQGETCLHRACTFGESKVVEVLVDYGADVNKKATLLGAPLLVAAEKGHAEILRVLLAHGAKVNPMRARYSGLAALHYAAQGGHVECVRLLLEAGAIATYDPAPEEPGSFIHSPSLCRVAAGPHYRAADDFLQLLWRRKHERLRFEWKEGQKEAYAEILQLLIDAGGDVSETQTGYRATPLHYAVVVGNSRAVKILLAEGTNVNARVEGQSALGLARLMGYEDIVEMLSKAREARPDKLRKPPIGPKPRVQVP</sequence>
<protein>
    <submittedName>
        <fullName evidence="5">Ankyrin repeat-containing domain protein</fullName>
    </submittedName>
</protein>
<organism evidence="5 6">
    <name type="scientific">Aspergillus lucknowensis</name>
    <dbReference type="NCBI Taxonomy" id="176173"/>
    <lineage>
        <taxon>Eukaryota</taxon>
        <taxon>Fungi</taxon>
        <taxon>Dikarya</taxon>
        <taxon>Ascomycota</taxon>
        <taxon>Pezizomycotina</taxon>
        <taxon>Eurotiomycetes</taxon>
        <taxon>Eurotiomycetidae</taxon>
        <taxon>Eurotiales</taxon>
        <taxon>Aspergillaceae</taxon>
        <taxon>Aspergillus</taxon>
        <taxon>Aspergillus subgen. Nidulantes</taxon>
    </lineage>
</organism>
<dbReference type="Proteomes" id="UP001610432">
    <property type="component" value="Unassembled WGS sequence"/>
</dbReference>
<evidence type="ECO:0000256" key="1">
    <source>
        <dbReference type="ARBA" id="ARBA00022737"/>
    </source>
</evidence>
<feature type="repeat" description="ANK" evidence="3">
    <location>
        <begin position="162"/>
        <end position="190"/>
    </location>
</feature>
<evidence type="ECO:0000256" key="4">
    <source>
        <dbReference type="SAM" id="MobiDB-lite"/>
    </source>
</evidence>
<dbReference type="RefSeq" id="XP_070886641.1">
    <property type="nucleotide sequence ID" value="XM_071032817.1"/>
</dbReference>
<evidence type="ECO:0000256" key="2">
    <source>
        <dbReference type="ARBA" id="ARBA00023043"/>
    </source>
</evidence>
<feature type="repeat" description="ANK" evidence="3">
    <location>
        <begin position="193"/>
        <end position="218"/>
    </location>
</feature>
<dbReference type="InterPro" id="IPR036770">
    <property type="entry name" value="Ankyrin_rpt-contain_sf"/>
</dbReference>
<dbReference type="SMART" id="SM00248">
    <property type="entry name" value="ANK"/>
    <property type="match status" value="7"/>
</dbReference>
<feature type="repeat" description="ANK" evidence="3">
    <location>
        <begin position="92"/>
        <end position="119"/>
    </location>
</feature>
<dbReference type="PRINTS" id="PR01415">
    <property type="entry name" value="ANKYRIN"/>
</dbReference>
<evidence type="ECO:0000313" key="6">
    <source>
        <dbReference type="Proteomes" id="UP001610432"/>
    </source>
</evidence>
<dbReference type="Gene3D" id="1.25.40.20">
    <property type="entry name" value="Ankyrin repeat-containing domain"/>
    <property type="match status" value="3"/>
</dbReference>
<dbReference type="Pfam" id="PF12796">
    <property type="entry name" value="Ank_2"/>
    <property type="match status" value="3"/>
</dbReference>
<accession>A0ABR4LTF5</accession>
<dbReference type="InterPro" id="IPR002110">
    <property type="entry name" value="Ankyrin_rpt"/>
</dbReference>
<feature type="repeat" description="ANK" evidence="3">
    <location>
        <begin position="125"/>
        <end position="157"/>
    </location>
</feature>
<feature type="repeat" description="ANK" evidence="3">
    <location>
        <begin position="298"/>
        <end position="330"/>
    </location>
</feature>
<dbReference type="EMBL" id="JBFXLQ010000017">
    <property type="protein sequence ID" value="KAL2867662.1"/>
    <property type="molecule type" value="Genomic_DNA"/>
</dbReference>
<comment type="caution">
    <text evidence="5">The sequence shown here is derived from an EMBL/GenBank/DDBJ whole genome shotgun (WGS) entry which is preliminary data.</text>
</comment>
<dbReference type="PROSITE" id="PS50088">
    <property type="entry name" value="ANK_REPEAT"/>
    <property type="match status" value="5"/>
</dbReference>
<dbReference type="PANTHER" id="PTHR24198">
    <property type="entry name" value="ANKYRIN REPEAT AND PROTEIN KINASE DOMAIN-CONTAINING PROTEIN"/>
    <property type="match status" value="1"/>
</dbReference>
<feature type="region of interest" description="Disordered" evidence="4">
    <location>
        <begin position="355"/>
        <end position="375"/>
    </location>
</feature>
<keyword evidence="2 3" id="KW-0040">ANK repeat</keyword>
<dbReference type="PROSITE" id="PS50297">
    <property type="entry name" value="ANK_REP_REGION"/>
    <property type="match status" value="5"/>
</dbReference>
<dbReference type="PANTHER" id="PTHR24198:SF165">
    <property type="entry name" value="ANKYRIN REPEAT-CONTAINING PROTEIN-RELATED"/>
    <property type="match status" value="1"/>
</dbReference>
<gene>
    <name evidence="5" type="ORF">BJX67DRAFT_380610</name>
</gene>